<keyword evidence="2" id="KW-1185">Reference proteome</keyword>
<dbReference type="Proteomes" id="UP000317078">
    <property type="component" value="Unassembled WGS sequence"/>
</dbReference>
<proteinExistence type="predicted"/>
<organism evidence="1 2">
    <name type="scientific">Muricoccus nepalensis</name>
    <dbReference type="NCBI Taxonomy" id="1854500"/>
    <lineage>
        <taxon>Bacteria</taxon>
        <taxon>Pseudomonadati</taxon>
        <taxon>Pseudomonadota</taxon>
        <taxon>Alphaproteobacteria</taxon>
        <taxon>Acetobacterales</taxon>
        <taxon>Roseomonadaceae</taxon>
        <taxon>Muricoccus</taxon>
    </lineage>
</organism>
<sequence>MSHERLYKPEPCASWPARQLRAVGIIYRESAGRGLDAATCLERAVAAYVATGGARDRAPRAVLDMIASLSMEEGDWLWGPAQALRDRQSAAECQPDLFEPPEESRPC</sequence>
<reference evidence="1 2" key="1">
    <citation type="journal article" date="2019" name="Environ. Microbiol.">
        <title>Species interactions and distinct microbial communities in high Arctic permafrost affected cryosols are associated with the CH4 and CO2 gas fluxes.</title>
        <authorList>
            <person name="Altshuler I."/>
            <person name="Hamel J."/>
            <person name="Turney S."/>
            <person name="Magnuson E."/>
            <person name="Levesque R."/>
            <person name="Greer C."/>
            <person name="Whyte L.G."/>
        </authorList>
    </citation>
    <scope>NUCLEOTIDE SEQUENCE [LARGE SCALE GENOMIC DNA]</scope>
    <source>
        <strain evidence="1 2">S9.3B</strain>
    </source>
</reference>
<comment type="caution">
    <text evidence="1">The sequence shown here is derived from an EMBL/GenBank/DDBJ whole genome shotgun (WGS) entry which is preliminary data.</text>
</comment>
<dbReference type="OrthoDB" id="7289620at2"/>
<protein>
    <submittedName>
        <fullName evidence="1">Uncharacterized protein</fullName>
    </submittedName>
</protein>
<gene>
    <name evidence="1" type="ORF">EAH89_27905</name>
</gene>
<evidence type="ECO:0000313" key="1">
    <source>
        <dbReference type="EMBL" id="TPG44200.1"/>
    </source>
</evidence>
<dbReference type="EMBL" id="RCZP01000058">
    <property type="protein sequence ID" value="TPG44200.1"/>
    <property type="molecule type" value="Genomic_DNA"/>
</dbReference>
<dbReference type="RefSeq" id="WP_140887005.1">
    <property type="nucleotide sequence ID" value="NZ_RCZP01000058.1"/>
</dbReference>
<evidence type="ECO:0000313" key="2">
    <source>
        <dbReference type="Proteomes" id="UP000317078"/>
    </source>
</evidence>
<dbReference type="AlphaFoldDB" id="A0A502F5L3"/>
<accession>A0A502F5L3</accession>
<name>A0A502F5L3_9PROT</name>